<evidence type="ECO:0008006" key="4">
    <source>
        <dbReference type="Google" id="ProtNLM"/>
    </source>
</evidence>
<accession>A0ABS3S8A3</accession>
<feature type="region of interest" description="Disordered" evidence="1">
    <location>
        <begin position="107"/>
        <end position="128"/>
    </location>
</feature>
<dbReference type="EMBL" id="JAGEPF010000040">
    <property type="protein sequence ID" value="MBO2464988.1"/>
    <property type="molecule type" value="Genomic_DNA"/>
</dbReference>
<name>A0ABS3S8A3_9ACTN</name>
<keyword evidence="3" id="KW-1185">Reference proteome</keyword>
<dbReference type="Proteomes" id="UP000680206">
    <property type="component" value="Unassembled WGS sequence"/>
</dbReference>
<dbReference type="RefSeq" id="WP_208251851.1">
    <property type="nucleotide sequence ID" value="NZ_JAGEPF010000040.1"/>
</dbReference>
<evidence type="ECO:0000313" key="2">
    <source>
        <dbReference type="EMBL" id="MBO2464988.1"/>
    </source>
</evidence>
<gene>
    <name evidence="2" type="ORF">J4709_46225</name>
</gene>
<reference evidence="2 3" key="1">
    <citation type="submission" date="2021-03" db="EMBL/GenBank/DDBJ databases">
        <title>Actinomadura violae sp. nov., isolated from lichen in Thailand.</title>
        <authorList>
            <person name="Kanchanasin P."/>
            <person name="Saeng-In P."/>
            <person name="Phongsopitanun W."/>
            <person name="Yuki M."/>
            <person name="Kudo T."/>
            <person name="Ohkuma M."/>
            <person name="Tanasupawat S."/>
        </authorList>
    </citation>
    <scope>NUCLEOTIDE SEQUENCE [LARGE SCALE GENOMIC DNA]</scope>
    <source>
        <strain evidence="2 3">LCR2-06</strain>
    </source>
</reference>
<proteinExistence type="predicted"/>
<sequence>MTGGHQDQGLPGEEPDPLRMARNSLAALRRLSEPIRAAHQAGAEERAADLRLQAIVNGTGRKQAVLLDDAARYALVSIAQDIRAIRAAVPQIQDVLPALASALAEAAKDLGRTTGPETSPDSGGEPAP</sequence>
<organism evidence="2 3">
    <name type="scientific">Actinomadura violacea</name>
    <dbReference type="NCBI Taxonomy" id="2819934"/>
    <lineage>
        <taxon>Bacteria</taxon>
        <taxon>Bacillati</taxon>
        <taxon>Actinomycetota</taxon>
        <taxon>Actinomycetes</taxon>
        <taxon>Streptosporangiales</taxon>
        <taxon>Thermomonosporaceae</taxon>
        <taxon>Actinomadura</taxon>
    </lineage>
</organism>
<evidence type="ECO:0000256" key="1">
    <source>
        <dbReference type="SAM" id="MobiDB-lite"/>
    </source>
</evidence>
<evidence type="ECO:0000313" key="3">
    <source>
        <dbReference type="Proteomes" id="UP000680206"/>
    </source>
</evidence>
<protein>
    <recommendedName>
        <fullName evidence="4">YbaB/EbfC DNA-binding family protein</fullName>
    </recommendedName>
</protein>
<comment type="caution">
    <text evidence="2">The sequence shown here is derived from an EMBL/GenBank/DDBJ whole genome shotgun (WGS) entry which is preliminary data.</text>
</comment>